<proteinExistence type="predicted"/>
<dbReference type="EMBL" id="JAECZO010000115">
    <property type="protein sequence ID" value="KAK7197694.1"/>
    <property type="molecule type" value="Genomic_DNA"/>
</dbReference>
<evidence type="ECO:0000256" key="1">
    <source>
        <dbReference type="SAM" id="Phobius"/>
    </source>
</evidence>
<keyword evidence="4" id="KW-1185">Reference proteome</keyword>
<feature type="transmembrane region" description="Helical" evidence="1">
    <location>
        <begin position="111"/>
        <end position="138"/>
    </location>
</feature>
<keyword evidence="1" id="KW-0472">Membrane</keyword>
<sequence>MKCCRVFYLILLLLFTACATCAILFPQYRRTSESNSNSTDTVYFWYRQSTASIAGVPSIVIGRTYSYNLLCQQGQVYYTVTAALSVAAAAFLGASTLFTACWINSRTEDGLIVTSVFMTFMGLACAAVTVALTAYTYVTTVCQGELTEMKAAKDNGFNLVEGFYLICIAAGGSLICFIFGFGLCCASVCCGGDDKNDDDYE</sequence>
<feature type="transmembrane region" description="Helical" evidence="1">
    <location>
        <begin position="45"/>
        <end position="65"/>
    </location>
</feature>
<dbReference type="PANTHER" id="PTHR40741">
    <property type="entry name" value="AMASTIN-RELATED"/>
    <property type="match status" value="1"/>
</dbReference>
<protein>
    <submittedName>
        <fullName evidence="3">Uncharacterized protein</fullName>
    </submittedName>
</protein>
<keyword evidence="2" id="KW-0732">Signal</keyword>
<evidence type="ECO:0000313" key="4">
    <source>
        <dbReference type="Proteomes" id="UP001430356"/>
    </source>
</evidence>
<gene>
    <name evidence="3" type="ORF">NESM_000721200</name>
</gene>
<comment type="caution">
    <text evidence="3">The sequence shown here is derived from an EMBL/GenBank/DDBJ whole genome shotgun (WGS) entry which is preliminary data.</text>
</comment>
<reference evidence="3 4" key="1">
    <citation type="journal article" date="2021" name="MBio">
        <title>A New Model Trypanosomatid, Novymonas esmeraldas: Genomic Perception of Its 'Candidatus Pandoraea novymonadis' Endosymbiont.</title>
        <authorList>
            <person name="Zakharova A."/>
            <person name="Saura A."/>
            <person name="Butenko A."/>
            <person name="Podesvova L."/>
            <person name="Warmusova S."/>
            <person name="Kostygov A.Y."/>
            <person name="Nenarokova A."/>
            <person name="Lukes J."/>
            <person name="Opperdoes F.R."/>
            <person name="Yurchenko V."/>
        </authorList>
    </citation>
    <scope>NUCLEOTIDE SEQUENCE [LARGE SCALE GENOMIC DNA]</scope>
    <source>
        <strain evidence="3 4">E262AT.01</strain>
    </source>
</reference>
<name>A0AAW0EVD7_9TRYP</name>
<evidence type="ECO:0000256" key="2">
    <source>
        <dbReference type="SAM" id="SignalP"/>
    </source>
</evidence>
<feature type="signal peptide" evidence="2">
    <location>
        <begin position="1"/>
        <end position="22"/>
    </location>
</feature>
<accession>A0AAW0EVD7</accession>
<organism evidence="3 4">
    <name type="scientific">Novymonas esmeraldas</name>
    <dbReference type="NCBI Taxonomy" id="1808958"/>
    <lineage>
        <taxon>Eukaryota</taxon>
        <taxon>Discoba</taxon>
        <taxon>Euglenozoa</taxon>
        <taxon>Kinetoplastea</taxon>
        <taxon>Metakinetoplastina</taxon>
        <taxon>Trypanosomatida</taxon>
        <taxon>Trypanosomatidae</taxon>
        <taxon>Novymonas</taxon>
    </lineage>
</organism>
<keyword evidence="1" id="KW-1133">Transmembrane helix</keyword>
<feature type="transmembrane region" description="Helical" evidence="1">
    <location>
        <begin position="77"/>
        <end position="105"/>
    </location>
</feature>
<feature type="chain" id="PRO_5043339906" evidence="2">
    <location>
        <begin position="23"/>
        <end position="201"/>
    </location>
</feature>
<dbReference type="AlphaFoldDB" id="A0AAW0EVD7"/>
<dbReference type="PROSITE" id="PS51257">
    <property type="entry name" value="PROKAR_LIPOPROTEIN"/>
    <property type="match status" value="1"/>
</dbReference>
<keyword evidence="1" id="KW-0812">Transmembrane</keyword>
<evidence type="ECO:0000313" key="3">
    <source>
        <dbReference type="EMBL" id="KAK7197694.1"/>
    </source>
</evidence>
<dbReference type="Proteomes" id="UP001430356">
    <property type="component" value="Unassembled WGS sequence"/>
</dbReference>
<feature type="transmembrane region" description="Helical" evidence="1">
    <location>
        <begin position="159"/>
        <end position="183"/>
    </location>
</feature>
<dbReference type="PANTHER" id="PTHR40741:SF1">
    <property type="entry name" value="AMASTIN"/>
    <property type="match status" value="1"/>
</dbReference>